<name>A0A8T9CQJ1_9HELO</name>
<sequence length="506" mass="54807">MSPSAISELVQDEQGNITVPTKTMHVSNGHENGAATSNGHSTERVTSNGSKKMEYLLDRHLHKTFPIVTGGKGNDLYLADGRTVFDATSGAAVSCLGHDNKRVIDAITRQINTGTPYVCSSFFNCAIVDELCKELINGTGGKMGRVFLIGSGSEAMEATVKLARQYYYENDKQSPRINFIAREHSYHGNTIGALGISGHVARRAPYEPFLMENVHRVSACNAYRQRKDGESDASFVARKAAELEAKFQELGPETVIGFICEPVVGAALGCVPSVPGYLRAMRDVCHKHGALFILDEVMCGMGRSGTLHAWQEAEGDVVPDLQTMGKGLGAGYQPVAAVLISKKVIGALLNGSGQFVHGHTYQAMPVQAAAALEVQKTIREQNLVQNVKTQGEYLEKRLKAVLGDHPNVGDIRGRGLFWGLEFVKDKRTKEPFDPKLGIAQKLGTTAISAPYNMTMYPGTGTADGYVGDHIILAPTYIVTKDEIDHIVKVTANVVNEVFQNLDLESI</sequence>
<evidence type="ECO:0000313" key="5">
    <source>
        <dbReference type="EMBL" id="TVY84933.1"/>
    </source>
</evidence>
<evidence type="ECO:0000313" key="6">
    <source>
        <dbReference type="Proteomes" id="UP000469558"/>
    </source>
</evidence>
<dbReference type="InterPro" id="IPR005814">
    <property type="entry name" value="Aminotrans_3"/>
</dbReference>
<feature type="region of interest" description="Disordered" evidence="4">
    <location>
        <begin position="22"/>
        <end position="47"/>
    </location>
</feature>
<dbReference type="GO" id="GO:0005829">
    <property type="term" value="C:cytosol"/>
    <property type="evidence" value="ECO:0007669"/>
    <property type="project" value="TreeGrafter"/>
</dbReference>
<dbReference type="AlphaFoldDB" id="A0A8T9CQJ1"/>
<dbReference type="EMBL" id="QGMK01000043">
    <property type="protein sequence ID" value="TVY84933.1"/>
    <property type="molecule type" value="Genomic_DNA"/>
</dbReference>
<dbReference type="SUPFAM" id="SSF53383">
    <property type="entry name" value="PLP-dependent transferases"/>
    <property type="match status" value="1"/>
</dbReference>
<dbReference type="Gene3D" id="3.40.640.10">
    <property type="entry name" value="Type I PLP-dependent aspartate aminotransferase-like (Major domain)"/>
    <property type="match status" value="1"/>
</dbReference>
<comment type="similarity">
    <text evidence="1 3">Belongs to the class-III pyridoxal-phosphate-dependent aminotransferase family.</text>
</comment>
<reference evidence="5 6" key="1">
    <citation type="submission" date="2018-05" db="EMBL/GenBank/DDBJ databases">
        <title>Genome sequencing and assembly of the regulated plant pathogen Lachnellula willkommii and related sister species for the development of diagnostic species identification markers.</title>
        <authorList>
            <person name="Giroux E."/>
            <person name="Bilodeau G."/>
        </authorList>
    </citation>
    <scope>NUCLEOTIDE SEQUENCE [LARGE SCALE GENOMIC DNA]</scope>
    <source>
        <strain evidence="5 6">CBS 268.59</strain>
    </source>
</reference>
<evidence type="ECO:0000256" key="1">
    <source>
        <dbReference type="ARBA" id="ARBA00008954"/>
    </source>
</evidence>
<evidence type="ECO:0000256" key="4">
    <source>
        <dbReference type="SAM" id="MobiDB-lite"/>
    </source>
</evidence>
<dbReference type="PANTHER" id="PTHR43094">
    <property type="entry name" value="AMINOTRANSFERASE"/>
    <property type="match status" value="1"/>
</dbReference>
<dbReference type="OrthoDB" id="5419315at2759"/>
<accession>A0A8T9CQJ1</accession>
<proteinExistence type="inferred from homology"/>
<dbReference type="Proteomes" id="UP000469558">
    <property type="component" value="Unassembled WGS sequence"/>
</dbReference>
<dbReference type="GO" id="GO:0008483">
    <property type="term" value="F:transaminase activity"/>
    <property type="evidence" value="ECO:0007669"/>
    <property type="project" value="UniProtKB-KW"/>
</dbReference>
<comment type="caution">
    <text evidence="5">The sequence shown here is derived from an EMBL/GenBank/DDBJ whole genome shotgun (WGS) entry which is preliminary data.</text>
</comment>
<dbReference type="CDD" id="cd00610">
    <property type="entry name" value="OAT_like"/>
    <property type="match status" value="1"/>
</dbReference>
<dbReference type="InterPro" id="IPR015424">
    <property type="entry name" value="PyrdxlP-dep_Trfase"/>
</dbReference>
<dbReference type="PANTHER" id="PTHR43094:SF1">
    <property type="entry name" value="AMINOTRANSFERASE CLASS-III"/>
    <property type="match status" value="1"/>
</dbReference>
<protein>
    <submittedName>
        <fullName evidence="5">Putative aminotransferase</fullName>
    </submittedName>
</protein>
<keyword evidence="5" id="KW-0032">Aminotransferase</keyword>
<evidence type="ECO:0000256" key="3">
    <source>
        <dbReference type="RuleBase" id="RU003560"/>
    </source>
</evidence>
<dbReference type="Pfam" id="PF00202">
    <property type="entry name" value="Aminotran_3"/>
    <property type="match status" value="1"/>
</dbReference>
<dbReference type="GO" id="GO:0030170">
    <property type="term" value="F:pyridoxal phosphate binding"/>
    <property type="evidence" value="ECO:0007669"/>
    <property type="project" value="InterPro"/>
</dbReference>
<organism evidence="5 6">
    <name type="scientific">Lachnellula suecica</name>
    <dbReference type="NCBI Taxonomy" id="602035"/>
    <lineage>
        <taxon>Eukaryota</taxon>
        <taxon>Fungi</taxon>
        <taxon>Dikarya</taxon>
        <taxon>Ascomycota</taxon>
        <taxon>Pezizomycotina</taxon>
        <taxon>Leotiomycetes</taxon>
        <taxon>Helotiales</taxon>
        <taxon>Lachnaceae</taxon>
        <taxon>Lachnellula</taxon>
    </lineage>
</organism>
<dbReference type="InterPro" id="IPR015421">
    <property type="entry name" value="PyrdxlP-dep_Trfase_major"/>
</dbReference>
<keyword evidence="6" id="KW-1185">Reference proteome</keyword>
<dbReference type="NCBIfam" id="NF005685">
    <property type="entry name" value="PRK07483.1"/>
    <property type="match status" value="1"/>
</dbReference>
<keyword evidence="2 3" id="KW-0663">Pyridoxal phosphate</keyword>
<dbReference type="Gene3D" id="3.90.1150.10">
    <property type="entry name" value="Aspartate Aminotransferase, domain 1"/>
    <property type="match status" value="1"/>
</dbReference>
<keyword evidence="5" id="KW-0808">Transferase</keyword>
<dbReference type="InterPro" id="IPR015422">
    <property type="entry name" value="PyrdxlP-dep_Trfase_small"/>
</dbReference>
<gene>
    <name evidence="5" type="ORF">LSUE1_G001446</name>
</gene>
<evidence type="ECO:0000256" key="2">
    <source>
        <dbReference type="ARBA" id="ARBA00022898"/>
    </source>
</evidence>